<dbReference type="SUPFAM" id="SSF142906">
    <property type="entry name" value="YjbR-like"/>
    <property type="match status" value="1"/>
</dbReference>
<dbReference type="InterPro" id="IPR038056">
    <property type="entry name" value="YjbR-like_sf"/>
</dbReference>
<keyword evidence="2" id="KW-1185">Reference proteome</keyword>
<dbReference type="EMBL" id="JBHSAY010000015">
    <property type="protein sequence ID" value="MFC4134592.1"/>
    <property type="molecule type" value="Genomic_DNA"/>
</dbReference>
<organism evidence="1 2">
    <name type="scientific">Hamadaea flava</name>
    <dbReference type="NCBI Taxonomy" id="1742688"/>
    <lineage>
        <taxon>Bacteria</taxon>
        <taxon>Bacillati</taxon>
        <taxon>Actinomycetota</taxon>
        <taxon>Actinomycetes</taxon>
        <taxon>Micromonosporales</taxon>
        <taxon>Micromonosporaceae</taxon>
        <taxon>Hamadaea</taxon>
    </lineage>
</organism>
<protein>
    <submittedName>
        <fullName evidence="1">MmcQ/YjbR family DNA-binding protein</fullName>
    </submittedName>
</protein>
<dbReference type="Proteomes" id="UP001595816">
    <property type="component" value="Unassembled WGS sequence"/>
</dbReference>
<comment type="caution">
    <text evidence="1">The sequence shown here is derived from an EMBL/GenBank/DDBJ whole genome shotgun (WGS) entry which is preliminary data.</text>
</comment>
<keyword evidence="1" id="KW-0238">DNA-binding</keyword>
<sequence>MSAPGDVPEEILLRLRAICRALPEAYEEPAWIGVRWRIRQRTVAHVYLRDAEDDCVMTFRAPGEEIVALVQSGQSFYRADWGDNVVGMIFTDDVDWIEVAELLTESYRLMAPKRLAALVDGPPLLSD</sequence>
<proteinExistence type="predicted"/>
<name>A0ABV8LVY1_9ACTN</name>
<evidence type="ECO:0000313" key="1">
    <source>
        <dbReference type="EMBL" id="MFC4134592.1"/>
    </source>
</evidence>
<dbReference type="RefSeq" id="WP_253761260.1">
    <property type="nucleotide sequence ID" value="NZ_JAMZDZ010000001.1"/>
</dbReference>
<accession>A0ABV8LVY1</accession>
<dbReference type="Pfam" id="PF04237">
    <property type="entry name" value="YjbR"/>
    <property type="match status" value="1"/>
</dbReference>
<dbReference type="GO" id="GO:0003677">
    <property type="term" value="F:DNA binding"/>
    <property type="evidence" value="ECO:0007669"/>
    <property type="project" value="UniProtKB-KW"/>
</dbReference>
<evidence type="ECO:0000313" key="2">
    <source>
        <dbReference type="Proteomes" id="UP001595816"/>
    </source>
</evidence>
<dbReference type="Gene3D" id="3.90.1150.30">
    <property type="match status" value="1"/>
</dbReference>
<reference evidence="2" key="1">
    <citation type="journal article" date="2019" name="Int. J. Syst. Evol. Microbiol.">
        <title>The Global Catalogue of Microorganisms (GCM) 10K type strain sequencing project: providing services to taxonomists for standard genome sequencing and annotation.</title>
        <authorList>
            <consortium name="The Broad Institute Genomics Platform"/>
            <consortium name="The Broad Institute Genome Sequencing Center for Infectious Disease"/>
            <person name="Wu L."/>
            <person name="Ma J."/>
        </authorList>
    </citation>
    <scope>NUCLEOTIDE SEQUENCE [LARGE SCALE GENOMIC DNA]</scope>
    <source>
        <strain evidence="2">CGMCC 4.7289</strain>
    </source>
</reference>
<gene>
    <name evidence="1" type="ORF">ACFOZ4_28615</name>
</gene>
<dbReference type="InterPro" id="IPR058532">
    <property type="entry name" value="YjbR/MT2646/Rv2570-like"/>
</dbReference>